<gene>
    <name evidence="3" type="ORF">FOB72_31700</name>
</gene>
<dbReference type="OrthoDB" id="8678477at2"/>
<dbReference type="CDD" id="cd07012">
    <property type="entry name" value="PBP2_Bug_TTT"/>
    <property type="match status" value="1"/>
</dbReference>
<dbReference type="PANTHER" id="PTHR42928">
    <property type="entry name" value="TRICARBOXYLATE-BINDING PROTEIN"/>
    <property type="match status" value="1"/>
</dbReference>
<feature type="signal peptide" evidence="2">
    <location>
        <begin position="1"/>
        <end position="22"/>
    </location>
</feature>
<evidence type="ECO:0000256" key="2">
    <source>
        <dbReference type="SAM" id="SignalP"/>
    </source>
</evidence>
<evidence type="ECO:0000313" key="3">
    <source>
        <dbReference type="EMBL" id="QET06450.1"/>
    </source>
</evidence>
<evidence type="ECO:0000256" key="1">
    <source>
        <dbReference type="ARBA" id="ARBA00006987"/>
    </source>
</evidence>
<keyword evidence="2" id="KW-0732">Signal</keyword>
<organism evidence="3 4">
    <name type="scientific">Cupriavidus pauculus</name>
    <dbReference type="NCBI Taxonomy" id="82633"/>
    <lineage>
        <taxon>Bacteria</taxon>
        <taxon>Pseudomonadati</taxon>
        <taxon>Pseudomonadota</taxon>
        <taxon>Betaproteobacteria</taxon>
        <taxon>Burkholderiales</taxon>
        <taxon>Burkholderiaceae</taxon>
        <taxon>Cupriavidus</taxon>
    </lineage>
</organism>
<dbReference type="PANTHER" id="PTHR42928:SF5">
    <property type="entry name" value="BLR1237 PROTEIN"/>
    <property type="match status" value="1"/>
</dbReference>
<comment type="similarity">
    <text evidence="1">Belongs to the UPF0065 (bug) family.</text>
</comment>
<proteinExistence type="inferred from homology"/>
<dbReference type="Gene3D" id="3.40.190.10">
    <property type="entry name" value="Periplasmic binding protein-like II"/>
    <property type="match status" value="1"/>
</dbReference>
<feature type="chain" id="PRO_5024823936" evidence="2">
    <location>
        <begin position="23"/>
        <end position="325"/>
    </location>
</feature>
<accession>A0A5P2HH89</accession>
<dbReference type="RefSeq" id="WP_150377167.1">
    <property type="nucleotide sequence ID" value="NZ_CP044067.1"/>
</dbReference>
<dbReference type="EMBL" id="CP044067">
    <property type="protein sequence ID" value="QET06450.1"/>
    <property type="molecule type" value="Genomic_DNA"/>
</dbReference>
<sequence length="325" mass="34148">MNKLLATFCAGLALCTSLAASAANAAAWPEKPVTMLVPFPPGGSTDNVARILSAKFAQQFGGSFVIDNRPGAAGMIGAAMAKRAPADGYTLFVSSLGPFVIGPHLTKTAGYDPLKDFDYISVAVQAPNVLAVPVNSPHKTIQDVIAYEKAHPNKMTFASAGNGTSDHLTAELFWQQTNTNGIHVPYKGGAPALNDLIGGQVDATFMNINTAVPHIKAGKIRALAITSTARSPILPDVPTMDEAGIKGVTVYSWQAIAAPKGIPADLKTKLQAAVVSALNDPSVKPRLLELGFEIVANTPEQFAAFQANEYARWKKVIEVGKITAD</sequence>
<protein>
    <submittedName>
        <fullName evidence="3">Tripartite tricarboxylate transporter substrate binding protein</fullName>
    </submittedName>
</protein>
<name>A0A5P2HH89_9BURK</name>
<dbReference type="AlphaFoldDB" id="A0A5P2HH89"/>
<dbReference type="SUPFAM" id="SSF53850">
    <property type="entry name" value="Periplasmic binding protein-like II"/>
    <property type="match status" value="1"/>
</dbReference>
<dbReference type="PIRSF" id="PIRSF017082">
    <property type="entry name" value="YflP"/>
    <property type="match status" value="1"/>
</dbReference>
<dbReference type="Gene3D" id="3.40.190.150">
    <property type="entry name" value="Bordetella uptake gene, domain 1"/>
    <property type="match status" value="1"/>
</dbReference>
<dbReference type="Proteomes" id="UP000322822">
    <property type="component" value="Chromosome 2"/>
</dbReference>
<evidence type="ECO:0000313" key="4">
    <source>
        <dbReference type="Proteomes" id="UP000322822"/>
    </source>
</evidence>
<dbReference type="InterPro" id="IPR005064">
    <property type="entry name" value="BUG"/>
</dbReference>
<dbReference type="InterPro" id="IPR042100">
    <property type="entry name" value="Bug_dom1"/>
</dbReference>
<dbReference type="Pfam" id="PF03401">
    <property type="entry name" value="TctC"/>
    <property type="match status" value="1"/>
</dbReference>
<reference evidence="3 4" key="1">
    <citation type="submission" date="2019-09" db="EMBL/GenBank/DDBJ databases">
        <title>FDA dAtabase for Regulatory Grade micrObial Sequences (FDA-ARGOS): Supporting development and validation of Infectious Disease Dx tests.</title>
        <authorList>
            <person name="Sciortino C."/>
            <person name="Tallon L."/>
            <person name="Sadzewicz L."/>
            <person name="Vavikolanu K."/>
            <person name="Mehta A."/>
            <person name="Aluvathingal J."/>
            <person name="Nadendla S."/>
            <person name="Nandy P."/>
            <person name="Geyer C."/>
            <person name="Yan Y."/>
            <person name="Sichtig H."/>
        </authorList>
    </citation>
    <scope>NUCLEOTIDE SEQUENCE [LARGE SCALE GENOMIC DNA]</scope>
    <source>
        <strain evidence="3 4">FDAARGOS_664</strain>
    </source>
</reference>